<organism evidence="1 2">
    <name type="scientific">Actinoplanes utahensis</name>
    <dbReference type="NCBI Taxonomy" id="1869"/>
    <lineage>
        <taxon>Bacteria</taxon>
        <taxon>Bacillati</taxon>
        <taxon>Actinomycetota</taxon>
        <taxon>Actinomycetes</taxon>
        <taxon>Micromonosporales</taxon>
        <taxon>Micromonosporaceae</taxon>
        <taxon>Actinoplanes</taxon>
    </lineage>
</organism>
<evidence type="ECO:0000313" key="1">
    <source>
        <dbReference type="EMBL" id="KHD75681.1"/>
    </source>
</evidence>
<keyword evidence="2" id="KW-1185">Reference proteome</keyword>
<dbReference type="RefSeq" id="WP_043526764.1">
    <property type="nucleotide sequence ID" value="NZ_BAABKU010000030.1"/>
</dbReference>
<dbReference type="Proteomes" id="UP000054537">
    <property type="component" value="Unassembled WGS sequence"/>
</dbReference>
<name>A0A0A6UJQ1_ACTUT</name>
<dbReference type="EMBL" id="JRTT01000024">
    <property type="protein sequence ID" value="KHD75681.1"/>
    <property type="molecule type" value="Genomic_DNA"/>
</dbReference>
<sequence>MLNDLAASLTKAAGSSATAKAIKNLAVAAGKAAQDPANPIGEYDNNAASTAARTAVNTACEALGVDLAL</sequence>
<protein>
    <submittedName>
        <fullName evidence="1">Uncharacterized protein</fullName>
    </submittedName>
</protein>
<reference evidence="1 2" key="1">
    <citation type="submission" date="2014-10" db="EMBL/GenBank/DDBJ databases">
        <title>Draft genome sequence of Actinoplanes utahensis NRRL 12052.</title>
        <authorList>
            <person name="Velasco-Bucheli B."/>
            <person name="del Cerro C."/>
            <person name="Hormigo D."/>
            <person name="Garcia J.L."/>
            <person name="Acebal C."/>
            <person name="Arroyo M."/>
            <person name="de la Mata I."/>
        </authorList>
    </citation>
    <scope>NUCLEOTIDE SEQUENCE [LARGE SCALE GENOMIC DNA]</scope>
    <source>
        <strain evidence="1 2">NRRL 12052</strain>
    </source>
</reference>
<accession>A0A0A6UJQ1</accession>
<gene>
    <name evidence="1" type="ORF">MB27_20815</name>
</gene>
<proteinExistence type="predicted"/>
<comment type="caution">
    <text evidence="1">The sequence shown here is derived from an EMBL/GenBank/DDBJ whole genome shotgun (WGS) entry which is preliminary data.</text>
</comment>
<dbReference type="AlphaFoldDB" id="A0A0A6UJQ1"/>
<evidence type="ECO:0000313" key="2">
    <source>
        <dbReference type="Proteomes" id="UP000054537"/>
    </source>
</evidence>